<keyword evidence="1" id="KW-0812">Transmembrane</keyword>
<keyword evidence="1" id="KW-1133">Transmembrane helix</keyword>
<accession>A0ABT8I006</accession>
<dbReference type="InterPro" id="IPR002818">
    <property type="entry name" value="DJ-1/PfpI"/>
</dbReference>
<feature type="domain" description="DJ-1/PfpI" evidence="2">
    <location>
        <begin position="57"/>
        <end position="222"/>
    </location>
</feature>
<keyword evidence="1" id="KW-0472">Membrane</keyword>
<evidence type="ECO:0000259" key="2">
    <source>
        <dbReference type="Pfam" id="PF01965"/>
    </source>
</evidence>
<dbReference type="EMBL" id="JAUHTR010000010">
    <property type="protein sequence ID" value="MDN4526372.1"/>
    <property type="molecule type" value="Genomic_DNA"/>
</dbReference>
<organism evidence="3 4">
    <name type="scientific">Fictibacillus fluitans</name>
    <dbReference type="NCBI Taxonomy" id="3058422"/>
    <lineage>
        <taxon>Bacteria</taxon>
        <taxon>Bacillati</taxon>
        <taxon>Bacillota</taxon>
        <taxon>Bacilli</taxon>
        <taxon>Bacillales</taxon>
        <taxon>Fictibacillaceae</taxon>
        <taxon>Fictibacillus</taxon>
    </lineage>
</organism>
<dbReference type="Proteomes" id="UP001172721">
    <property type="component" value="Unassembled WGS sequence"/>
</dbReference>
<name>A0ABT8I006_9BACL</name>
<dbReference type="Gene3D" id="3.40.50.880">
    <property type="match status" value="2"/>
</dbReference>
<dbReference type="PANTHER" id="PTHR43130">
    <property type="entry name" value="ARAC-FAMILY TRANSCRIPTIONAL REGULATOR"/>
    <property type="match status" value="1"/>
</dbReference>
<evidence type="ECO:0000313" key="4">
    <source>
        <dbReference type="Proteomes" id="UP001172721"/>
    </source>
</evidence>
<evidence type="ECO:0000313" key="3">
    <source>
        <dbReference type="EMBL" id="MDN4526372.1"/>
    </source>
</evidence>
<proteinExistence type="predicted"/>
<dbReference type="RefSeq" id="WP_301167392.1">
    <property type="nucleotide sequence ID" value="NZ_JAUHTR010000010.1"/>
</dbReference>
<comment type="caution">
    <text evidence="3">The sequence shown here is derived from an EMBL/GenBank/DDBJ whole genome shotgun (WGS) entry which is preliminary data.</text>
</comment>
<evidence type="ECO:0000256" key="1">
    <source>
        <dbReference type="SAM" id="Phobius"/>
    </source>
</evidence>
<dbReference type="InterPro" id="IPR052158">
    <property type="entry name" value="INH-QAR"/>
</dbReference>
<dbReference type="PANTHER" id="PTHR43130:SF3">
    <property type="entry name" value="HTH-TYPE TRANSCRIPTIONAL REGULATOR RV1931C"/>
    <property type="match status" value="1"/>
</dbReference>
<sequence length="449" mass="49500">MKRALRIFMYVMIVIVPFLLTGLSGAADYAGMMFGGGKQDGNYHIKPPAYDRSKPTVVILLGSGTTEVIDFLAPYELFSATKSFNVFAAAPTTDVTHLSGSLDVLPHYSFKQLDKLLGKSPDVIVVPYIFKMKSEKYKPVKSYLRKHAAKASSILSICGGAVNLADAGLLEGKTAATHWSRIGREIKNYPEVKWVRDQRFVEDGRIISSAGLTSGIDASLYLITKLAGHEKAALAADSIHYSGSHFLKNPSIKPHYPGIEDAPYYFNIAFNLNKPKTGVLLYNGIGETSLASIFDTFPAAAAIKTYAVSSSKKPVQTKHNLYVLPRYVFENVPEMNRVYAPGTDARVQAKSEAQKWSTIHPHSKITYLHADQPDRFVLEPPLEELAGRTNLPTADYAVKRLEYRENNLSLKGSPFMMHAAVPPILLLLGSAIIILILEARRKKKIKITA</sequence>
<protein>
    <submittedName>
        <fullName evidence="3">DJ-1/PfpI family protein</fullName>
    </submittedName>
</protein>
<gene>
    <name evidence="3" type="ORF">QYB97_17955</name>
</gene>
<reference evidence="3" key="1">
    <citation type="submission" date="2023-07" db="EMBL/GenBank/DDBJ databases">
        <title>Fictibacillus sp. isolated from freshwater pond.</title>
        <authorList>
            <person name="Kirdat K."/>
            <person name="Bhat A."/>
            <person name="Mourya A."/>
            <person name="Yadav A."/>
        </authorList>
    </citation>
    <scope>NUCLEOTIDE SEQUENCE</scope>
    <source>
        <strain evidence="3">NE201</strain>
    </source>
</reference>
<keyword evidence="4" id="KW-1185">Reference proteome</keyword>
<dbReference type="SUPFAM" id="SSF52317">
    <property type="entry name" value="Class I glutamine amidotransferase-like"/>
    <property type="match status" value="2"/>
</dbReference>
<feature type="transmembrane region" description="Helical" evidence="1">
    <location>
        <begin position="415"/>
        <end position="437"/>
    </location>
</feature>
<dbReference type="InterPro" id="IPR029062">
    <property type="entry name" value="Class_I_gatase-like"/>
</dbReference>
<dbReference type="Pfam" id="PF01965">
    <property type="entry name" value="DJ-1_PfpI"/>
    <property type="match status" value="1"/>
</dbReference>